<comment type="caution">
    <text evidence="1">The sequence shown here is derived from an EMBL/GenBank/DDBJ whole genome shotgun (WGS) entry which is preliminary data.</text>
</comment>
<dbReference type="Proteomes" id="UP000481153">
    <property type="component" value="Unassembled WGS sequence"/>
</dbReference>
<reference evidence="1 2" key="1">
    <citation type="submission" date="2019-07" db="EMBL/GenBank/DDBJ databases">
        <title>Genomics analysis of Aphanomyces spp. identifies a new class of oomycete effector associated with host adaptation.</title>
        <authorList>
            <person name="Gaulin E."/>
        </authorList>
    </citation>
    <scope>NUCLEOTIDE SEQUENCE [LARGE SCALE GENOMIC DNA]</scope>
    <source>
        <strain evidence="1 2">ATCC 201684</strain>
    </source>
</reference>
<sequence>MGNFDLVVFFKNTLALCRMSQKQIQPPRVALPLHARSSCTGMNRQLASSLTIFCKSIPTYPHYSAEAVDDSVETELPKKMLETETRCASTSSLSTAPLATAAPAQTTAAPSKRKQLIHAADVNRVKLQLDKIGNDPSCNAPLRDEDGDPSWGPVVLHDDITWRDFERWLTVNEGELRHWTFEPRSDGSDKGYVVVYRP</sequence>
<organism evidence="1 2">
    <name type="scientific">Aphanomyces euteiches</name>
    <dbReference type="NCBI Taxonomy" id="100861"/>
    <lineage>
        <taxon>Eukaryota</taxon>
        <taxon>Sar</taxon>
        <taxon>Stramenopiles</taxon>
        <taxon>Oomycota</taxon>
        <taxon>Saprolegniomycetes</taxon>
        <taxon>Saprolegniales</taxon>
        <taxon>Verrucalvaceae</taxon>
        <taxon>Aphanomyces</taxon>
    </lineage>
</organism>
<dbReference type="VEuPathDB" id="FungiDB:AeMF1_015309"/>
<gene>
    <name evidence="1" type="ORF">Ae201684_012420</name>
</gene>
<evidence type="ECO:0000313" key="1">
    <source>
        <dbReference type="EMBL" id="KAF0730126.1"/>
    </source>
</evidence>
<keyword evidence="2" id="KW-1185">Reference proteome</keyword>
<evidence type="ECO:0000313" key="2">
    <source>
        <dbReference type="Proteomes" id="UP000481153"/>
    </source>
</evidence>
<dbReference type="EMBL" id="VJMJ01000156">
    <property type="protein sequence ID" value="KAF0730126.1"/>
    <property type="molecule type" value="Genomic_DNA"/>
</dbReference>
<name>A0A6G0WRR2_9STRA</name>
<proteinExistence type="predicted"/>
<accession>A0A6G0WRR2</accession>
<dbReference type="AlphaFoldDB" id="A0A6G0WRR2"/>
<protein>
    <submittedName>
        <fullName evidence="1">Uncharacterized protein</fullName>
    </submittedName>
</protein>